<keyword evidence="3" id="KW-0347">Helicase</keyword>
<dbReference type="InterPro" id="IPR045055">
    <property type="entry name" value="DNA2/NAM7-like"/>
</dbReference>
<dbReference type="InterPro" id="IPR047187">
    <property type="entry name" value="SF1_C_Upf1"/>
</dbReference>
<dbReference type="SUPFAM" id="SSF52540">
    <property type="entry name" value="P-loop containing nucleoside triphosphate hydrolases"/>
    <property type="match status" value="1"/>
</dbReference>
<evidence type="ECO:0000259" key="2">
    <source>
        <dbReference type="Pfam" id="PF13087"/>
    </source>
</evidence>
<dbReference type="Proteomes" id="UP000029556">
    <property type="component" value="Unassembled WGS sequence"/>
</dbReference>
<dbReference type="CDD" id="cd18808">
    <property type="entry name" value="SF1_C_Upf1"/>
    <property type="match status" value="1"/>
</dbReference>
<comment type="caution">
    <text evidence="3">The sequence shown here is derived from an EMBL/GenBank/DDBJ whole genome shotgun (WGS) entry which is preliminary data.</text>
</comment>
<dbReference type="GO" id="GO:0004386">
    <property type="term" value="F:helicase activity"/>
    <property type="evidence" value="ECO:0007669"/>
    <property type="project" value="UniProtKB-KW"/>
</dbReference>
<dbReference type="Gene3D" id="2.40.30.270">
    <property type="match status" value="1"/>
</dbReference>
<reference evidence="3 4" key="1">
    <citation type="submission" date="2014-07" db="EMBL/GenBank/DDBJ databases">
        <authorList>
            <person name="McCorrison J."/>
            <person name="Sanka R."/>
            <person name="Torralba M."/>
            <person name="Gillis M."/>
            <person name="Haft D.H."/>
            <person name="Methe B."/>
            <person name="Sutton G."/>
            <person name="Nelson K.E."/>
        </authorList>
    </citation>
    <scope>NUCLEOTIDE SEQUENCE [LARGE SCALE GENOMIC DNA]</scope>
    <source>
        <strain evidence="3 4">DNF00853</strain>
    </source>
</reference>
<keyword evidence="3" id="KW-0547">Nucleotide-binding</keyword>
<evidence type="ECO:0000313" key="4">
    <source>
        <dbReference type="Proteomes" id="UP000029556"/>
    </source>
</evidence>
<dbReference type="InterPro" id="IPR027417">
    <property type="entry name" value="P-loop_NTPase"/>
</dbReference>
<organism evidence="3 4">
    <name type="scientific">Hoylesella buccalis DNF00853</name>
    <dbReference type="NCBI Taxonomy" id="1401074"/>
    <lineage>
        <taxon>Bacteria</taxon>
        <taxon>Pseudomonadati</taxon>
        <taxon>Bacteroidota</taxon>
        <taxon>Bacteroidia</taxon>
        <taxon>Bacteroidales</taxon>
        <taxon>Prevotellaceae</taxon>
        <taxon>Hoylesella</taxon>
    </lineage>
</organism>
<name>A0A095ZFR9_9BACT</name>
<dbReference type="PANTHER" id="PTHR10887">
    <property type="entry name" value="DNA2/NAM7 HELICASE FAMILY"/>
    <property type="match status" value="1"/>
</dbReference>
<dbReference type="Pfam" id="PF13086">
    <property type="entry name" value="AAA_11"/>
    <property type="match status" value="2"/>
</dbReference>
<keyword evidence="3" id="KW-0067">ATP-binding</keyword>
<evidence type="ECO:0000259" key="1">
    <source>
        <dbReference type="Pfam" id="PF13086"/>
    </source>
</evidence>
<evidence type="ECO:0000313" key="3">
    <source>
        <dbReference type="EMBL" id="KGF33558.1"/>
    </source>
</evidence>
<keyword evidence="3" id="KW-0378">Hydrolase</keyword>
<feature type="domain" description="DNA2/NAM7 helicase helicase" evidence="1">
    <location>
        <begin position="801"/>
        <end position="883"/>
    </location>
</feature>
<dbReference type="Pfam" id="PF13087">
    <property type="entry name" value="AAA_12"/>
    <property type="match status" value="1"/>
</dbReference>
<dbReference type="EMBL" id="JRNN01000085">
    <property type="protein sequence ID" value="KGF33558.1"/>
    <property type="molecule type" value="Genomic_DNA"/>
</dbReference>
<proteinExistence type="predicted"/>
<feature type="domain" description="DNA2/NAM7 helicase helicase" evidence="1">
    <location>
        <begin position="703"/>
        <end position="794"/>
    </location>
</feature>
<feature type="domain" description="DNA2/NAM7 helicase-like C-terminal" evidence="2">
    <location>
        <begin position="906"/>
        <end position="1122"/>
    </location>
</feature>
<gene>
    <name evidence="3" type="ORF">HMPREF2137_10935</name>
</gene>
<dbReference type="InterPro" id="IPR041677">
    <property type="entry name" value="DNA2/NAM7_AAA_11"/>
</dbReference>
<protein>
    <submittedName>
        <fullName evidence="3">DNA helicase</fullName>
    </submittedName>
</protein>
<dbReference type="AlphaFoldDB" id="A0A095ZFR9"/>
<sequence>MQQSQTYITANELYQRAAQILEAGSQEGALVNKMLHETLVMACAAGLRNTSYSFGDLNARVDHLCTQRGLSAADTRAVHQMRRHSNSSSPILPEDLTYDVRALCVFISAVFREAVPSFLVGKIPARAQQTRQTLRLDERYIRCIVRQWDEHFIWVMPDGETDDCLLQVEYTSEEQFADLSYLHDILRKGMPLNLLDCQVKDHLVTPRRIIVIPDYLVDISSLATCFTEYGHHPALFTINRMKDKPNTRHTILGNFAGSALDDIIHARGERAFDMAETLKDNYREKALEYCTCTDLDPVAFKVEAIKQVQNLQQIVAELFKTYNRERALLEPSFVCEQLGIQGRVDMMTTDFRLLVEQKSGKNMNLEYGSRNRHGNQHVEAHYVQTLLYYGVLRYNFRLSDKATRIFLLYSKYALPTGLMDVSRLDMLIHEALKLRNLIVAADYTSALEGFEGMLPQLNPQTLNTEKTDTYFYNRFLLPQIEAITVPLAQMSKLEKAYFCRMMTFVLKEQLISKTGAVDGSGRSSADLWNMPLSEKKEMGNIYTGLTITQKKRTRSRGFDEITLAVPDQGEDFLPNFRRGDMVYLYGYHPDSEPDVRRSILFKGFIMYVKTDEIGVHLTDAQQNDDLLYTMEEGKRHAHHTPLVYAVEHSASDAGGASAMHALHTLMTASKERRDLLLGQREPRANHALTLSRSYHPDYDDVVLKAKQAQDYFLLVGPPGTGKTSMALRYMVLEELENPDANILLMAYTNRAVDEICGMLCDEGLDFIRLGNEYSCAPRFKSHLLGQTIDEHPKLNDLRQRFSNMRLIVSTTSMMMSKPFIFSIKHFSLALIDEASQILEPNLVGILSSHVSRVGGASLALDHQPNIDKFILIGDYKQLPAVVQQDASESQVTDADLQNICLTDCRNSLFERLIRWEERQGRTDFVDTLRKQGRMHPAIAAFPNKMFYAKEQLQPVPLPHQVGEDIGYTAVPQDETDALLVSHRLLYYPSHFTQNVRLSDKVNPDEARKVADLLRRIHRLAKEKFDVQKTVGVIVPYRNQIAMVRKEIEKTGISQLMQVDVDTVERYQGSQRDVIIYSFTVQNRYQLDFLTANSFLEGQAWIDRKLNVALTRARKQLIVLGNEAVLSANPLFKLLIDNIPVRLC</sequence>
<accession>A0A095ZFR9</accession>
<dbReference type="InterPro" id="IPR041679">
    <property type="entry name" value="DNA2/NAM7-like_C"/>
</dbReference>
<dbReference type="Gene3D" id="3.40.50.300">
    <property type="entry name" value="P-loop containing nucleotide triphosphate hydrolases"/>
    <property type="match status" value="3"/>
</dbReference>
<dbReference type="PANTHER" id="PTHR10887:SF495">
    <property type="entry name" value="HELICASE SENATAXIN ISOFORM X1-RELATED"/>
    <property type="match status" value="1"/>
</dbReference>
<dbReference type="OrthoDB" id="9757917at2"/>